<evidence type="ECO:0000313" key="17">
    <source>
        <dbReference type="RefSeq" id="XP_013382540.1"/>
    </source>
</evidence>
<evidence type="ECO:0000256" key="9">
    <source>
        <dbReference type="ARBA" id="ARBA00023157"/>
    </source>
</evidence>
<feature type="transmembrane region" description="Helical" evidence="14">
    <location>
        <begin position="233"/>
        <end position="255"/>
    </location>
</feature>
<dbReference type="GO" id="GO:0007204">
    <property type="term" value="P:positive regulation of cytosolic calcium ion concentration"/>
    <property type="evidence" value="ECO:0007669"/>
    <property type="project" value="TreeGrafter"/>
</dbReference>
<dbReference type="GO" id="GO:0004960">
    <property type="term" value="F:thromboxane receptor activity"/>
    <property type="evidence" value="ECO:0007669"/>
    <property type="project" value="InterPro"/>
</dbReference>
<name>A0A1S3H8X6_LINAN</name>
<dbReference type="InterPro" id="IPR017452">
    <property type="entry name" value="GPCR_Rhodpsn_7TM"/>
</dbReference>
<evidence type="ECO:0000256" key="7">
    <source>
        <dbReference type="ARBA" id="ARBA00023040"/>
    </source>
</evidence>
<dbReference type="AlphaFoldDB" id="A0A1S3H8X6"/>
<gene>
    <name evidence="17" type="primary">LOC106153236</name>
</gene>
<dbReference type="Proteomes" id="UP000085678">
    <property type="component" value="Unplaced"/>
</dbReference>
<dbReference type="InterPro" id="IPR008365">
    <property type="entry name" value="Prostanoid_rcpt"/>
</dbReference>
<feature type="transmembrane region" description="Helical" evidence="14">
    <location>
        <begin position="174"/>
        <end position="197"/>
    </location>
</feature>
<dbReference type="KEGG" id="lak:106153236"/>
<dbReference type="InterPro" id="IPR000276">
    <property type="entry name" value="GPCR_Rhodpsn"/>
</dbReference>
<feature type="transmembrane region" description="Helical" evidence="14">
    <location>
        <begin position="80"/>
        <end position="101"/>
    </location>
</feature>
<dbReference type="CDD" id="cd14981">
    <property type="entry name" value="7tmA_Prostanoid_R"/>
    <property type="match status" value="1"/>
</dbReference>
<keyword evidence="9" id="KW-1015">Disulfide bond</keyword>
<feature type="transmembrane region" description="Helical" evidence="14">
    <location>
        <begin position="122"/>
        <end position="144"/>
    </location>
</feature>
<evidence type="ECO:0000256" key="4">
    <source>
        <dbReference type="ARBA" id="ARBA00022553"/>
    </source>
</evidence>
<evidence type="ECO:0000256" key="10">
    <source>
        <dbReference type="ARBA" id="ARBA00023170"/>
    </source>
</evidence>
<dbReference type="InterPro" id="IPR001105">
    <property type="entry name" value="Thbox_rcpt"/>
</dbReference>
<keyword evidence="16" id="KW-1185">Reference proteome</keyword>
<keyword evidence="10" id="KW-0675">Receptor</keyword>
<feature type="domain" description="G-protein coupled receptors family 1 profile" evidence="15">
    <location>
        <begin position="14"/>
        <end position="286"/>
    </location>
</feature>
<feature type="transmembrane region" description="Helical" evidence="14">
    <location>
        <begin position="35"/>
        <end position="60"/>
    </location>
</feature>
<evidence type="ECO:0000256" key="13">
    <source>
        <dbReference type="ARBA" id="ARBA00029815"/>
    </source>
</evidence>
<evidence type="ECO:0000256" key="1">
    <source>
        <dbReference type="ARBA" id="ARBA00004651"/>
    </source>
</evidence>
<dbReference type="Gene3D" id="1.20.1070.10">
    <property type="entry name" value="Rhodopsin 7-helix transmembrane proteins"/>
    <property type="match status" value="1"/>
</dbReference>
<keyword evidence="12" id="KW-0807">Transducer</keyword>
<dbReference type="STRING" id="7574.A0A1S3H8X6"/>
<dbReference type="OrthoDB" id="5959154at2759"/>
<dbReference type="GO" id="GO:0007189">
    <property type="term" value="P:adenylate cyclase-activating G protein-coupled receptor signaling pathway"/>
    <property type="evidence" value="ECO:0007669"/>
    <property type="project" value="TreeGrafter"/>
</dbReference>
<dbReference type="GeneID" id="106153236"/>
<keyword evidence="11" id="KW-0325">Glycoprotein</keyword>
<dbReference type="SUPFAM" id="SSF81321">
    <property type="entry name" value="Family A G protein-coupled receptor-like"/>
    <property type="match status" value="1"/>
</dbReference>
<evidence type="ECO:0000313" key="16">
    <source>
        <dbReference type="Proteomes" id="UP000085678"/>
    </source>
</evidence>
<dbReference type="PRINTS" id="PR01788">
    <property type="entry name" value="PROSTANOIDR"/>
</dbReference>
<evidence type="ECO:0000256" key="12">
    <source>
        <dbReference type="ARBA" id="ARBA00023224"/>
    </source>
</evidence>
<evidence type="ECO:0000256" key="11">
    <source>
        <dbReference type="ARBA" id="ARBA00023180"/>
    </source>
</evidence>
<accession>A0A1S3H8X6</accession>
<dbReference type="PRINTS" id="PR00429">
    <property type="entry name" value="THROMBOXANER"/>
</dbReference>
<evidence type="ECO:0000259" key="15">
    <source>
        <dbReference type="PROSITE" id="PS50262"/>
    </source>
</evidence>
<keyword evidence="4" id="KW-0597">Phosphoprotein</keyword>
<comment type="subcellular location">
    <subcellularLocation>
        <location evidence="1">Cell membrane</location>
        <topology evidence="1">Multi-pass membrane protein</topology>
    </subcellularLocation>
</comment>
<protein>
    <recommendedName>
        <fullName evidence="2">Thromboxane A2 receptor</fullName>
    </recommendedName>
    <alternativeName>
        <fullName evidence="13">Prostanoid TP receptor</fullName>
    </alternativeName>
</protein>
<dbReference type="Pfam" id="PF00001">
    <property type="entry name" value="7tm_1"/>
    <property type="match status" value="1"/>
</dbReference>
<keyword evidence="8 14" id="KW-0472">Membrane</keyword>
<keyword evidence="6 14" id="KW-1133">Transmembrane helix</keyword>
<keyword evidence="3" id="KW-1003">Cell membrane</keyword>
<organism evidence="16 17">
    <name type="scientific">Lingula anatina</name>
    <name type="common">Brachiopod</name>
    <name type="synonym">Lingula unguis</name>
    <dbReference type="NCBI Taxonomy" id="7574"/>
    <lineage>
        <taxon>Eukaryota</taxon>
        <taxon>Metazoa</taxon>
        <taxon>Spiralia</taxon>
        <taxon>Lophotrochozoa</taxon>
        <taxon>Brachiopoda</taxon>
        <taxon>Linguliformea</taxon>
        <taxon>Lingulata</taxon>
        <taxon>Lingulida</taxon>
        <taxon>Linguloidea</taxon>
        <taxon>Lingulidae</taxon>
        <taxon>Lingula</taxon>
    </lineage>
</organism>
<dbReference type="PROSITE" id="PS50262">
    <property type="entry name" value="G_PROTEIN_RECEP_F1_2"/>
    <property type="match status" value="1"/>
</dbReference>
<feature type="transmembrane region" description="Helical" evidence="14">
    <location>
        <begin position="6"/>
        <end position="23"/>
    </location>
</feature>
<sequence length="341" mass="38892">MVTIMLSFIVGIMGNSLALGVLYKMRSNHSEMRKSVFYVLVEGLVWTDLLGILLTAPITIITYVMYPTKWLCAHPHICKFGAFAGALFGIVTPLIICAMAIERLFSINYPYTFSVSFTQSKAKLSLIACWGVGLFVASLPLMGFGKYELQYPHMWCFLNWHAETPLDTAYALTYASINVLTMLTLVVSSVTVIVTLLKMRTYRRSSVGSTRQFSILKNPDVAQKQREVELQMVWFLVGIMFVYVVCWSPLIIQIIANSTVRTKNYDLDVVAIRLACLNQILDPWVYILLRRRCVRKIRRVDMRPRTLQKPKIPVSNHLKDFFMLLPLETAGYPAFTKLSMK</sequence>
<feature type="transmembrane region" description="Helical" evidence="14">
    <location>
        <begin position="270"/>
        <end position="289"/>
    </location>
</feature>
<keyword evidence="5 14" id="KW-0812">Transmembrane</keyword>
<dbReference type="PANTHER" id="PTHR11866">
    <property type="entry name" value="G-PROTEIN COUPLED RECEPTOR FAMILY 1 MEMBER"/>
    <property type="match status" value="1"/>
</dbReference>
<dbReference type="FunCoup" id="A0A1S3H8X6">
    <property type="interactions" value="82"/>
</dbReference>
<dbReference type="PANTHER" id="PTHR11866:SF16">
    <property type="entry name" value="PROSTAGLANDIN E2 RECEPTOR EP4 SUBTYPE-LIKE PROTEIN"/>
    <property type="match status" value="1"/>
</dbReference>
<dbReference type="RefSeq" id="XP_013382540.1">
    <property type="nucleotide sequence ID" value="XM_013527086.1"/>
</dbReference>
<evidence type="ECO:0000256" key="5">
    <source>
        <dbReference type="ARBA" id="ARBA00022692"/>
    </source>
</evidence>
<dbReference type="FunFam" id="1.20.1070.10:FF:000163">
    <property type="entry name" value="Thromboxane A2 receptor"/>
    <property type="match status" value="1"/>
</dbReference>
<evidence type="ECO:0000256" key="8">
    <source>
        <dbReference type="ARBA" id="ARBA00023136"/>
    </source>
</evidence>
<proteinExistence type="predicted"/>
<dbReference type="InParanoid" id="A0A1S3H8X6"/>
<keyword evidence="7" id="KW-0297">G-protein coupled receptor</keyword>
<evidence type="ECO:0000256" key="2">
    <source>
        <dbReference type="ARBA" id="ARBA00017628"/>
    </source>
</evidence>
<evidence type="ECO:0000256" key="3">
    <source>
        <dbReference type="ARBA" id="ARBA00022475"/>
    </source>
</evidence>
<dbReference type="GO" id="GO:0005886">
    <property type="term" value="C:plasma membrane"/>
    <property type="evidence" value="ECO:0007669"/>
    <property type="project" value="UniProtKB-SubCell"/>
</dbReference>
<evidence type="ECO:0000256" key="6">
    <source>
        <dbReference type="ARBA" id="ARBA00022989"/>
    </source>
</evidence>
<evidence type="ECO:0000256" key="14">
    <source>
        <dbReference type="SAM" id="Phobius"/>
    </source>
</evidence>
<reference evidence="17" key="1">
    <citation type="submission" date="2025-08" db="UniProtKB">
        <authorList>
            <consortium name="RefSeq"/>
        </authorList>
    </citation>
    <scope>IDENTIFICATION</scope>
    <source>
        <tissue evidence="17">Gonads</tissue>
    </source>
</reference>